<name>A0A2P8FJ09_9RHOB</name>
<evidence type="ECO:0000313" key="3">
    <source>
        <dbReference type="Proteomes" id="UP000240418"/>
    </source>
</evidence>
<dbReference type="InterPro" id="IPR017560">
    <property type="entry name" value="Cyt_c_biogenesis_CcmI"/>
</dbReference>
<protein>
    <submittedName>
        <fullName evidence="2">Cytochrome c-type biogenesis protein CcmH</fullName>
    </submittedName>
</protein>
<dbReference type="Proteomes" id="UP000240418">
    <property type="component" value="Unassembled WGS sequence"/>
</dbReference>
<keyword evidence="1" id="KW-0201">Cytochrome c-type biogenesis</keyword>
<accession>A0A2P8FJ09</accession>
<reference evidence="2 3" key="1">
    <citation type="submission" date="2018-03" db="EMBL/GenBank/DDBJ databases">
        <title>Genomic Encyclopedia of Archaeal and Bacterial Type Strains, Phase II (KMG-II): from individual species to whole genera.</title>
        <authorList>
            <person name="Goeker M."/>
        </authorList>
    </citation>
    <scope>NUCLEOTIDE SEQUENCE [LARGE SCALE GENOMIC DNA]</scope>
    <source>
        <strain evidence="2 3">DSM 100673</strain>
    </source>
</reference>
<evidence type="ECO:0000256" key="1">
    <source>
        <dbReference type="ARBA" id="ARBA00022748"/>
    </source>
</evidence>
<gene>
    <name evidence="2" type="ORF">CLV88_101125</name>
</gene>
<dbReference type="Gene3D" id="1.25.40.10">
    <property type="entry name" value="Tetratricopeptide repeat domain"/>
    <property type="match status" value="1"/>
</dbReference>
<proteinExistence type="predicted"/>
<dbReference type="EMBL" id="PYGJ01000001">
    <property type="protein sequence ID" value="PSL21701.1"/>
    <property type="molecule type" value="Genomic_DNA"/>
</dbReference>
<dbReference type="GO" id="GO:0017004">
    <property type="term" value="P:cytochrome complex assembly"/>
    <property type="evidence" value="ECO:0007669"/>
    <property type="project" value="UniProtKB-KW"/>
</dbReference>
<dbReference type="InterPro" id="IPR011990">
    <property type="entry name" value="TPR-like_helical_dom_sf"/>
</dbReference>
<evidence type="ECO:0000313" key="2">
    <source>
        <dbReference type="EMBL" id="PSL21701.1"/>
    </source>
</evidence>
<dbReference type="RefSeq" id="WP_106606432.1">
    <property type="nucleotide sequence ID" value="NZ_PYGJ01000001.1"/>
</dbReference>
<dbReference type="SUPFAM" id="SSF48452">
    <property type="entry name" value="TPR-like"/>
    <property type="match status" value="1"/>
</dbReference>
<dbReference type="OrthoDB" id="9815847at2"/>
<dbReference type="NCBIfam" id="TIGR03142">
    <property type="entry name" value="cytochro_ccmI"/>
    <property type="match status" value="1"/>
</dbReference>
<dbReference type="AlphaFoldDB" id="A0A2P8FJ09"/>
<keyword evidence="3" id="KW-1185">Reference proteome</keyword>
<comment type="caution">
    <text evidence="2">The sequence shown here is derived from an EMBL/GenBank/DDBJ whole genome shotgun (WGS) entry which is preliminary data.</text>
</comment>
<organism evidence="2 3">
    <name type="scientific">Shimia abyssi</name>
    <dbReference type="NCBI Taxonomy" id="1662395"/>
    <lineage>
        <taxon>Bacteria</taxon>
        <taxon>Pseudomonadati</taxon>
        <taxon>Pseudomonadota</taxon>
        <taxon>Alphaproteobacteria</taxon>
        <taxon>Rhodobacterales</taxon>
        <taxon>Roseobacteraceae</taxon>
    </lineage>
</organism>
<sequence>MIFWIIAGALALVTTGTIALSVRRSRDAGEHPAEYDLRVYRDQLKEVEKDLARGVIDGADAERIRAEVSRRILAADAQLQAEKSGERAGKHATAPLVISLGVVLVGASLLAYWQLGTPGYGDQPLELRMAEASERMASRISQAEAEARVPPTPSPEPEAQFAALMERLRAAVAENPDDLQGQELLARNEASLNNLKAAYEAQRNVIRLKGDQASSSDYSILANMMIAATEGYISPEAEASLRRSLEINPGNNLAKYYWGLMFLQNDRPDLTFRLWDQVLLQSPPDAPWVPAIRARITDLAWYAGVEYTLPAPPHSDGLSGPTAEDIEAVRDMTDADRADMIRGMVSNLSERLATEGGTPQEWARLIGAYGVLEETGRAQAIFEEAQEVFGTDPQAMQIIREGARRAGIVN</sequence>